<keyword evidence="2" id="KW-0378">Hydrolase</keyword>
<dbReference type="AlphaFoldDB" id="A0A3S0KHM8"/>
<feature type="domain" description="YqbQ/XkdQ" evidence="1">
    <location>
        <begin position="15"/>
        <end position="305"/>
    </location>
</feature>
<gene>
    <name evidence="2" type="ORF">EKG35_13305</name>
</gene>
<protein>
    <submittedName>
        <fullName evidence="2">Hydrolase</fullName>
    </submittedName>
</protein>
<dbReference type="OrthoDB" id="1698671at2"/>
<keyword evidence="3" id="KW-1185">Reference proteome</keyword>
<evidence type="ECO:0000313" key="3">
    <source>
        <dbReference type="Proteomes" id="UP000276349"/>
    </source>
</evidence>
<dbReference type="InterPro" id="IPR056937">
    <property type="entry name" value="YqbQ/XkdQ"/>
</dbReference>
<organism evidence="2 3">
    <name type="scientific">Lysinibacillus telephonicus</name>
    <dbReference type="NCBI Taxonomy" id="1714840"/>
    <lineage>
        <taxon>Bacteria</taxon>
        <taxon>Bacillati</taxon>
        <taxon>Bacillota</taxon>
        <taxon>Bacilli</taxon>
        <taxon>Bacillales</taxon>
        <taxon>Bacillaceae</taxon>
        <taxon>Lysinibacillus</taxon>
    </lineage>
</organism>
<comment type="caution">
    <text evidence="2">The sequence shown here is derived from an EMBL/GenBank/DDBJ whole genome shotgun (WGS) entry which is preliminary data.</text>
</comment>
<accession>A0A3S0KHM8</accession>
<dbReference type="Pfam" id="PF24032">
    <property type="entry name" value="YQBQ"/>
    <property type="match status" value="1"/>
</dbReference>
<name>A0A3S0KHM8_9BACI</name>
<dbReference type="EMBL" id="RXNR01000039">
    <property type="protein sequence ID" value="RTQ91637.1"/>
    <property type="molecule type" value="Genomic_DNA"/>
</dbReference>
<sequence length="312" mass="35991">MSQGRTFKCAVEEGIVWETQRKGSPGKLTFNVIKDDELGFYEGDTVKFDYDGKNIFFGYVFSKKRTNNRIISVTAYDQLRYFKNKETYNYKNKTAAQVLLMLANDFQLKTGIVADTKHVIPSRVEDNQELFTIMENVLSETTKHTKEIYVLYDNFGSLCLRNIKELKLDLLVNEESGETFDYTTSIDEGTYNKIKLVRENKETGKREIFIAEDSENINNWGILQYTDTVGEKENGKVKADSLLKLYNMKSRKLHINQVFGDKRVRGGSIIGVYMYLGDVTVQNYMIVDSVKHTFYESDHRMDLTLLGGEFIA</sequence>
<proteinExistence type="predicted"/>
<evidence type="ECO:0000313" key="2">
    <source>
        <dbReference type="EMBL" id="RTQ91637.1"/>
    </source>
</evidence>
<reference evidence="2 3" key="1">
    <citation type="submission" date="2018-12" db="EMBL/GenBank/DDBJ databases">
        <authorList>
            <person name="Yu L."/>
        </authorList>
    </citation>
    <scope>NUCLEOTIDE SEQUENCE [LARGE SCALE GENOMIC DNA]</scope>
    <source>
        <strain evidence="2 3">S5H2222</strain>
    </source>
</reference>
<dbReference type="Proteomes" id="UP000276349">
    <property type="component" value="Unassembled WGS sequence"/>
</dbReference>
<dbReference type="GO" id="GO:0016787">
    <property type="term" value="F:hydrolase activity"/>
    <property type="evidence" value="ECO:0007669"/>
    <property type="project" value="UniProtKB-KW"/>
</dbReference>
<evidence type="ECO:0000259" key="1">
    <source>
        <dbReference type="Pfam" id="PF24032"/>
    </source>
</evidence>
<dbReference type="SUPFAM" id="SSF69279">
    <property type="entry name" value="Phage tail proteins"/>
    <property type="match status" value="1"/>
</dbReference>